<dbReference type="PROSITE" id="PS50283">
    <property type="entry name" value="NA_SOLUT_SYMP_3"/>
    <property type="match status" value="1"/>
</dbReference>
<evidence type="ECO:0000256" key="5">
    <source>
        <dbReference type="ARBA" id="ARBA00022692"/>
    </source>
</evidence>
<gene>
    <name evidence="13" type="ORF">RN001_009138</name>
</gene>
<dbReference type="Pfam" id="PF00474">
    <property type="entry name" value="SSF"/>
    <property type="match status" value="1"/>
</dbReference>
<dbReference type="AlphaFoldDB" id="A0AAN7SDN3"/>
<comment type="caution">
    <text evidence="13">The sequence shown here is derived from an EMBL/GenBank/DDBJ whole genome shotgun (WGS) entry which is preliminary data.</text>
</comment>
<keyword evidence="10" id="KW-0739">Sodium transport</keyword>
<evidence type="ECO:0000313" key="14">
    <source>
        <dbReference type="Proteomes" id="UP001353858"/>
    </source>
</evidence>
<evidence type="ECO:0000256" key="2">
    <source>
        <dbReference type="ARBA" id="ARBA00006434"/>
    </source>
</evidence>
<evidence type="ECO:0008006" key="15">
    <source>
        <dbReference type="Google" id="ProtNLM"/>
    </source>
</evidence>
<sequence>MEENTNYIFSWLDYTVFGSMLGMSVVIGIYFAFCGNKQDSADEYLKGGKTMKVLPIATSLIASQIATSTLLAVPSDVYQFGANYIWLGIATFIVCFVGYHIFLPVFFNLQITSIFEYLHLRFNKTVRIIASVFNLMSMFIACPILIYIPSLAFSQASKVDAILIACVSCAICIFYTTIGGFKAVVWTDTLQFIIMMLSLLLLFCIGVNAINGFDVLWKTSTEGHRLDIFDFSFDPTLRDSFGVL</sequence>
<organism evidence="13 14">
    <name type="scientific">Aquatica leii</name>
    <dbReference type="NCBI Taxonomy" id="1421715"/>
    <lineage>
        <taxon>Eukaryota</taxon>
        <taxon>Metazoa</taxon>
        <taxon>Ecdysozoa</taxon>
        <taxon>Arthropoda</taxon>
        <taxon>Hexapoda</taxon>
        <taxon>Insecta</taxon>
        <taxon>Pterygota</taxon>
        <taxon>Neoptera</taxon>
        <taxon>Endopterygota</taxon>
        <taxon>Coleoptera</taxon>
        <taxon>Polyphaga</taxon>
        <taxon>Elateriformia</taxon>
        <taxon>Elateroidea</taxon>
        <taxon>Lampyridae</taxon>
        <taxon>Luciolinae</taxon>
        <taxon>Aquatica</taxon>
    </lineage>
</organism>
<evidence type="ECO:0000256" key="3">
    <source>
        <dbReference type="ARBA" id="ARBA00022448"/>
    </source>
</evidence>
<keyword evidence="5 12" id="KW-0812">Transmembrane</keyword>
<evidence type="ECO:0000256" key="8">
    <source>
        <dbReference type="ARBA" id="ARBA00023065"/>
    </source>
</evidence>
<keyword evidence="14" id="KW-1185">Reference proteome</keyword>
<dbReference type="PANTHER" id="PTHR42985">
    <property type="entry name" value="SODIUM-COUPLED MONOCARBOXYLATE TRANSPORTER"/>
    <property type="match status" value="1"/>
</dbReference>
<evidence type="ECO:0000256" key="4">
    <source>
        <dbReference type="ARBA" id="ARBA00022475"/>
    </source>
</evidence>
<reference evidence="14" key="1">
    <citation type="submission" date="2023-01" db="EMBL/GenBank/DDBJ databases">
        <title>Key to firefly adult light organ development and bioluminescence: homeobox transcription factors regulate luciferase expression and transportation to peroxisome.</title>
        <authorList>
            <person name="Fu X."/>
        </authorList>
    </citation>
    <scope>NUCLEOTIDE SEQUENCE [LARGE SCALE GENOMIC DNA]</scope>
</reference>
<keyword evidence="8" id="KW-0406">Ion transport</keyword>
<dbReference type="GO" id="GO:0005886">
    <property type="term" value="C:plasma membrane"/>
    <property type="evidence" value="ECO:0007669"/>
    <property type="project" value="UniProtKB-SubCell"/>
</dbReference>
<evidence type="ECO:0000256" key="9">
    <source>
        <dbReference type="ARBA" id="ARBA00023136"/>
    </source>
</evidence>
<dbReference type="PANTHER" id="PTHR42985:SF21">
    <property type="entry name" value="SODIUM-DEPENDENT MULTIVITAMIN TRANSPORTER-LIKE PROTEIN"/>
    <property type="match status" value="1"/>
</dbReference>
<evidence type="ECO:0000256" key="1">
    <source>
        <dbReference type="ARBA" id="ARBA00004651"/>
    </source>
</evidence>
<feature type="transmembrane region" description="Helical" evidence="12">
    <location>
        <begin position="128"/>
        <end position="149"/>
    </location>
</feature>
<feature type="transmembrane region" description="Helical" evidence="12">
    <location>
        <begin position="53"/>
        <end position="73"/>
    </location>
</feature>
<dbReference type="InterPro" id="IPR001734">
    <property type="entry name" value="Na/solute_symporter"/>
</dbReference>
<dbReference type="Proteomes" id="UP001353858">
    <property type="component" value="Unassembled WGS sequence"/>
</dbReference>
<keyword evidence="9 12" id="KW-0472">Membrane</keyword>
<comment type="similarity">
    <text evidence="2 11">Belongs to the sodium:solute symporter (SSF) (TC 2.A.21) family.</text>
</comment>
<feature type="transmembrane region" description="Helical" evidence="12">
    <location>
        <begin position="161"/>
        <end position="185"/>
    </location>
</feature>
<name>A0AAN7SDN3_9COLE</name>
<evidence type="ECO:0000256" key="12">
    <source>
        <dbReference type="SAM" id="Phobius"/>
    </source>
</evidence>
<feature type="transmembrane region" description="Helical" evidence="12">
    <location>
        <begin position="14"/>
        <end position="33"/>
    </location>
</feature>
<evidence type="ECO:0000313" key="13">
    <source>
        <dbReference type="EMBL" id="KAK4876632.1"/>
    </source>
</evidence>
<feature type="transmembrane region" description="Helical" evidence="12">
    <location>
        <begin position="192"/>
        <end position="210"/>
    </location>
</feature>
<dbReference type="Gene3D" id="1.20.1730.10">
    <property type="entry name" value="Sodium/glucose cotransporter"/>
    <property type="match status" value="1"/>
</dbReference>
<evidence type="ECO:0000256" key="11">
    <source>
        <dbReference type="RuleBase" id="RU362091"/>
    </source>
</evidence>
<proteinExistence type="inferred from homology"/>
<evidence type="ECO:0000256" key="10">
    <source>
        <dbReference type="ARBA" id="ARBA00023201"/>
    </source>
</evidence>
<evidence type="ECO:0000256" key="6">
    <source>
        <dbReference type="ARBA" id="ARBA00022989"/>
    </source>
</evidence>
<dbReference type="InterPro" id="IPR038377">
    <property type="entry name" value="Na/Glc_symporter_sf"/>
</dbReference>
<dbReference type="InterPro" id="IPR051163">
    <property type="entry name" value="Sodium:Solute_Symporter_SSF"/>
</dbReference>
<accession>A0AAN7SDN3</accession>
<dbReference type="GO" id="GO:0015293">
    <property type="term" value="F:symporter activity"/>
    <property type="evidence" value="ECO:0007669"/>
    <property type="project" value="TreeGrafter"/>
</dbReference>
<comment type="subcellular location">
    <subcellularLocation>
        <location evidence="1">Cell membrane</location>
        <topology evidence="1">Multi-pass membrane protein</topology>
    </subcellularLocation>
</comment>
<keyword evidence="4" id="KW-1003">Cell membrane</keyword>
<keyword evidence="6 12" id="KW-1133">Transmembrane helix</keyword>
<keyword evidence="7" id="KW-0915">Sodium</keyword>
<feature type="transmembrane region" description="Helical" evidence="12">
    <location>
        <begin position="85"/>
        <end position="107"/>
    </location>
</feature>
<dbReference type="GO" id="GO:0006814">
    <property type="term" value="P:sodium ion transport"/>
    <property type="evidence" value="ECO:0007669"/>
    <property type="project" value="UniProtKB-KW"/>
</dbReference>
<protein>
    <recommendedName>
        <fullName evidence="15">Sodium-coupled monocarboxylate transporter 1</fullName>
    </recommendedName>
</protein>
<dbReference type="EMBL" id="JARPUR010000004">
    <property type="protein sequence ID" value="KAK4876632.1"/>
    <property type="molecule type" value="Genomic_DNA"/>
</dbReference>
<keyword evidence="3" id="KW-0813">Transport</keyword>
<evidence type="ECO:0000256" key="7">
    <source>
        <dbReference type="ARBA" id="ARBA00023053"/>
    </source>
</evidence>